<dbReference type="AlphaFoldDB" id="A0A2M7D6N3"/>
<organism evidence="3 4">
    <name type="scientific">Candidatus Portnoybacteria bacterium CG02_land_8_20_14_3_00_45_8</name>
    <dbReference type="NCBI Taxonomy" id="1974807"/>
    <lineage>
        <taxon>Bacteria</taxon>
        <taxon>Candidatus Portnoyibacteriota</taxon>
    </lineage>
</organism>
<comment type="caution">
    <text evidence="3">The sequence shown here is derived from an EMBL/GenBank/DDBJ whole genome shotgun (WGS) entry which is preliminary data.</text>
</comment>
<feature type="compositionally biased region" description="Low complexity" evidence="1">
    <location>
        <begin position="57"/>
        <end position="66"/>
    </location>
</feature>
<dbReference type="Proteomes" id="UP000229247">
    <property type="component" value="Unassembled WGS sequence"/>
</dbReference>
<keyword evidence="2" id="KW-0812">Transmembrane</keyword>
<evidence type="ECO:0000256" key="2">
    <source>
        <dbReference type="SAM" id="Phobius"/>
    </source>
</evidence>
<gene>
    <name evidence="3" type="ORF">COS30_00720</name>
</gene>
<dbReference type="EMBL" id="PEUE01000020">
    <property type="protein sequence ID" value="PIV38689.1"/>
    <property type="molecule type" value="Genomic_DNA"/>
</dbReference>
<keyword evidence="2" id="KW-0472">Membrane</keyword>
<sequence>MTAKKIFIIAVILLVLIGGTLIIYNLFSQKAASPSATEQAGVLPSTAPGTRGGETTTGGTDQTSQTSEGAAAIAAAKILPISQEKVLAPTIGSDGKSVKYFSRTDGKLYESDFNGSSKKTLSSVTLKNLVKAVWSPDKEKIVSIFSDNNATKKYFYSYSNNQTSLLGERLGYIAWSPDSKKIAYHYIDPTTGQNNISVANPDGSGWKNIFKTRLDNVVVEWPIKEKISLRLPPSGLAQGLLYAINSATGDFTKILSDIFGLNTKWSPKADKILYSFTDNEGKSPGLALSDEQGAKTKDLKLAGIVDKCVWSKDDRTIFCALPQEISSNATWPDDYYKGLVILSDDFYKIDLENDAKTKIAGSTDAVGYDTQDLFLSPKEDYLFFVNKRNGLLYRIKL</sequence>
<evidence type="ECO:0000313" key="4">
    <source>
        <dbReference type="Proteomes" id="UP000229247"/>
    </source>
</evidence>
<dbReference type="InterPro" id="IPR011042">
    <property type="entry name" value="6-blade_b-propeller_TolB-like"/>
</dbReference>
<dbReference type="Gene3D" id="2.120.10.30">
    <property type="entry name" value="TolB, C-terminal domain"/>
    <property type="match status" value="1"/>
</dbReference>
<evidence type="ECO:0000313" key="3">
    <source>
        <dbReference type="EMBL" id="PIV38689.1"/>
    </source>
</evidence>
<keyword evidence="2" id="KW-1133">Transmembrane helix</keyword>
<dbReference type="PANTHER" id="PTHR36842">
    <property type="entry name" value="PROTEIN TOLB HOMOLOG"/>
    <property type="match status" value="1"/>
</dbReference>
<feature type="region of interest" description="Disordered" evidence="1">
    <location>
        <begin position="38"/>
        <end position="66"/>
    </location>
</feature>
<feature type="transmembrane region" description="Helical" evidence="2">
    <location>
        <begin position="7"/>
        <end position="27"/>
    </location>
</feature>
<evidence type="ECO:0000256" key="1">
    <source>
        <dbReference type="SAM" id="MobiDB-lite"/>
    </source>
</evidence>
<protein>
    <recommendedName>
        <fullName evidence="5">Dipeptidylpeptidase IV N-terminal domain-containing protein</fullName>
    </recommendedName>
</protein>
<name>A0A2M7D6N3_9BACT</name>
<accession>A0A2M7D6N3</accession>
<dbReference type="PANTHER" id="PTHR36842:SF1">
    <property type="entry name" value="PROTEIN TOLB"/>
    <property type="match status" value="1"/>
</dbReference>
<reference evidence="4" key="1">
    <citation type="submission" date="2017-09" db="EMBL/GenBank/DDBJ databases">
        <title>Depth-based differentiation of microbial function through sediment-hosted aquifers and enrichment of novel symbionts in the deep terrestrial subsurface.</title>
        <authorList>
            <person name="Probst A.J."/>
            <person name="Ladd B."/>
            <person name="Jarett J.K."/>
            <person name="Geller-Mcgrath D.E."/>
            <person name="Sieber C.M.K."/>
            <person name="Emerson J.B."/>
            <person name="Anantharaman K."/>
            <person name="Thomas B.C."/>
            <person name="Malmstrom R."/>
            <person name="Stieglmeier M."/>
            <person name="Klingl A."/>
            <person name="Woyke T."/>
            <person name="Ryan C.M."/>
            <person name="Banfield J.F."/>
        </authorList>
    </citation>
    <scope>NUCLEOTIDE SEQUENCE [LARGE SCALE GENOMIC DNA]</scope>
</reference>
<dbReference type="SUPFAM" id="SSF69304">
    <property type="entry name" value="Tricorn protease N-terminal domain"/>
    <property type="match status" value="1"/>
</dbReference>
<proteinExistence type="predicted"/>
<evidence type="ECO:0008006" key="5">
    <source>
        <dbReference type="Google" id="ProtNLM"/>
    </source>
</evidence>